<dbReference type="RefSeq" id="WP_146651815.1">
    <property type="nucleotide sequence ID" value="NZ_CP012333.1"/>
</dbReference>
<evidence type="ECO:0000259" key="3">
    <source>
        <dbReference type="Pfam" id="PF20239"/>
    </source>
</evidence>
<dbReference type="KEGG" id="llu:AKJ09_07202"/>
<dbReference type="OrthoDB" id="9780299at2"/>
<protein>
    <submittedName>
        <fullName evidence="4">RNA polymerase sigma-70 factor, ECF subfamily</fullName>
    </submittedName>
</protein>
<dbReference type="NCBIfam" id="TIGR02937">
    <property type="entry name" value="sigma70-ECF"/>
    <property type="match status" value="1"/>
</dbReference>
<reference evidence="4 5" key="1">
    <citation type="submission" date="2015-08" db="EMBL/GenBank/DDBJ databases">
        <authorList>
            <person name="Babu N.S."/>
            <person name="Beckwith C.J."/>
            <person name="Beseler K.G."/>
            <person name="Brison A."/>
            <person name="Carone J.V."/>
            <person name="Caskin T.P."/>
            <person name="Diamond M."/>
            <person name="Durham M.E."/>
            <person name="Foxe J.M."/>
            <person name="Go M."/>
            <person name="Henderson B.A."/>
            <person name="Jones I.B."/>
            <person name="McGettigan J.A."/>
            <person name="Micheletti S.J."/>
            <person name="Nasrallah M.E."/>
            <person name="Ortiz D."/>
            <person name="Piller C.R."/>
            <person name="Privatt S.R."/>
            <person name="Schneider S.L."/>
            <person name="Sharp S."/>
            <person name="Smith T.C."/>
            <person name="Stanton J.D."/>
            <person name="Ullery H.E."/>
            <person name="Wilson R.J."/>
            <person name="Serrano M.G."/>
            <person name="Buck G."/>
            <person name="Lee V."/>
            <person name="Wang Y."/>
            <person name="Carvalho R."/>
            <person name="Voegtly L."/>
            <person name="Shi R."/>
            <person name="Duckworth R."/>
            <person name="Johnson A."/>
            <person name="Loviza R."/>
            <person name="Walstead R."/>
            <person name="Shah Z."/>
            <person name="Kiflezghi M."/>
            <person name="Wade K."/>
            <person name="Ball S.L."/>
            <person name="Bradley K.W."/>
            <person name="Asai D.J."/>
            <person name="Bowman C.A."/>
            <person name="Russell D.A."/>
            <person name="Pope W.H."/>
            <person name="Jacobs-Sera D."/>
            <person name="Hendrix R.W."/>
            <person name="Hatfull G.F."/>
        </authorList>
    </citation>
    <scope>NUCLEOTIDE SEQUENCE [LARGE SCALE GENOMIC DNA]</scope>
    <source>
        <strain evidence="4 5">DSM 27648</strain>
    </source>
</reference>
<dbReference type="GO" id="GO:0003677">
    <property type="term" value="F:DNA binding"/>
    <property type="evidence" value="ECO:0007669"/>
    <property type="project" value="InterPro"/>
</dbReference>
<evidence type="ECO:0000259" key="2">
    <source>
        <dbReference type="Pfam" id="PF08281"/>
    </source>
</evidence>
<evidence type="ECO:0000313" key="4">
    <source>
        <dbReference type="EMBL" id="AKV00539.1"/>
    </source>
</evidence>
<feature type="domain" description="DUF6596" evidence="3">
    <location>
        <begin position="183"/>
        <end position="285"/>
    </location>
</feature>
<evidence type="ECO:0000313" key="5">
    <source>
        <dbReference type="Proteomes" id="UP000064967"/>
    </source>
</evidence>
<feature type="domain" description="RNA polymerase sigma-70 region 2" evidence="1">
    <location>
        <begin position="7"/>
        <end position="75"/>
    </location>
</feature>
<dbReference type="Pfam" id="PF08281">
    <property type="entry name" value="Sigma70_r4_2"/>
    <property type="match status" value="1"/>
</dbReference>
<dbReference type="InterPro" id="IPR007627">
    <property type="entry name" value="RNA_pol_sigma70_r2"/>
</dbReference>
<accession>A0A0K1Q482</accession>
<dbReference type="InterPro" id="IPR036388">
    <property type="entry name" value="WH-like_DNA-bd_sf"/>
</dbReference>
<feature type="domain" description="RNA polymerase sigma factor 70 region 4 type 2" evidence="2">
    <location>
        <begin position="114"/>
        <end position="166"/>
    </location>
</feature>
<dbReference type="STRING" id="1391654.AKJ09_07202"/>
<dbReference type="Gene3D" id="1.10.10.10">
    <property type="entry name" value="Winged helix-like DNA-binding domain superfamily/Winged helix DNA-binding domain"/>
    <property type="match status" value="1"/>
</dbReference>
<dbReference type="PANTHER" id="PTHR47756">
    <property type="entry name" value="BLL6612 PROTEIN-RELATED"/>
    <property type="match status" value="1"/>
</dbReference>
<dbReference type="InterPro" id="IPR013324">
    <property type="entry name" value="RNA_pol_sigma_r3/r4-like"/>
</dbReference>
<evidence type="ECO:0000259" key="1">
    <source>
        <dbReference type="Pfam" id="PF04542"/>
    </source>
</evidence>
<proteinExistence type="predicted"/>
<dbReference type="InterPro" id="IPR013325">
    <property type="entry name" value="RNA_pol_sigma_r2"/>
</dbReference>
<dbReference type="Gene3D" id="1.10.1740.10">
    <property type="match status" value="1"/>
</dbReference>
<keyword evidence="5" id="KW-1185">Reference proteome</keyword>
<dbReference type="Proteomes" id="UP000064967">
    <property type="component" value="Chromosome"/>
</dbReference>
<sequence length="414" mass="46405">MNEQENLFRREFGRLVAVLTRLFGVQNLALAEDVAQDTLVAAFETWQLHGVPEHYAAWLTTAAKNRALDVLRRRQTVRKFEPELTRMMESEQELAPVIDEIFEPHVINDHQLRMMFSCCHPRLPEEAQVALILQILCGFTVNEIANAFLVTPAAMDKRISRAKKELAESNSLFDLGAADFTARLSAVQRGLYLLFSEGYHGANSEGAVRTELCREAMHLVSLLLANPLTATSETQALYALMCIDAARLPERTDDAGNLRTLFEQDRSKWVVPLVAEGLRYLERSAKGDQVSEYHVQAAIAALYAAAPSAERTRWADILSLYDLLMAIRPSPVVELNRAIVLAQHEGAERGLEAIRAIEDSDRLKSYPFYAATLGELESRAGRPAKAREYFLEASELARSPMEKRFLEERAAACA</sequence>
<dbReference type="Pfam" id="PF20239">
    <property type="entry name" value="DUF6596"/>
    <property type="match status" value="1"/>
</dbReference>
<dbReference type="AlphaFoldDB" id="A0A0K1Q482"/>
<dbReference type="SUPFAM" id="SSF88946">
    <property type="entry name" value="Sigma2 domain of RNA polymerase sigma factors"/>
    <property type="match status" value="1"/>
</dbReference>
<dbReference type="PANTHER" id="PTHR47756:SF2">
    <property type="entry name" value="BLL6612 PROTEIN"/>
    <property type="match status" value="1"/>
</dbReference>
<gene>
    <name evidence="4" type="ORF">AKJ09_07202</name>
</gene>
<dbReference type="EMBL" id="CP012333">
    <property type="protein sequence ID" value="AKV00539.1"/>
    <property type="molecule type" value="Genomic_DNA"/>
</dbReference>
<dbReference type="SUPFAM" id="SSF88659">
    <property type="entry name" value="Sigma3 and sigma4 domains of RNA polymerase sigma factors"/>
    <property type="match status" value="1"/>
</dbReference>
<dbReference type="GO" id="GO:0016987">
    <property type="term" value="F:sigma factor activity"/>
    <property type="evidence" value="ECO:0007669"/>
    <property type="project" value="InterPro"/>
</dbReference>
<dbReference type="InterPro" id="IPR014284">
    <property type="entry name" value="RNA_pol_sigma-70_dom"/>
</dbReference>
<name>A0A0K1Q482_9BACT</name>
<dbReference type="GO" id="GO:0006352">
    <property type="term" value="P:DNA-templated transcription initiation"/>
    <property type="evidence" value="ECO:0007669"/>
    <property type="project" value="InterPro"/>
</dbReference>
<dbReference type="Pfam" id="PF04542">
    <property type="entry name" value="Sigma70_r2"/>
    <property type="match status" value="1"/>
</dbReference>
<organism evidence="4 5">
    <name type="scientific">Labilithrix luteola</name>
    <dbReference type="NCBI Taxonomy" id="1391654"/>
    <lineage>
        <taxon>Bacteria</taxon>
        <taxon>Pseudomonadati</taxon>
        <taxon>Myxococcota</taxon>
        <taxon>Polyangia</taxon>
        <taxon>Polyangiales</taxon>
        <taxon>Labilitrichaceae</taxon>
        <taxon>Labilithrix</taxon>
    </lineage>
</organism>
<dbReference type="InterPro" id="IPR046531">
    <property type="entry name" value="DUF6596"/>
</dbReference>
<dbReference type="InterPro" id="IPR013249">
    <property type="entry name" value="RNA_pol_sigma70_r4_t2"/>
</dbReference>